<dbReference type="FunFam" id="3.30.540.10:FF:000023">
    <property type="entry name" value="Protein CBR-TAG-231"/>
    <property type="match status" value="1"/>
</dbReference>
<dbReference type="EC" id="3.1.3.57" evidence="15"/>
<feature type="binding site" evidence="18">
    <location>
        <position position="74"/>
    </location>
    <ligand>
        <name>Mg(2+)</name>
        <dbReference type="ChEBI" id="CHEBI:18420"/>
        <label>1</label>
        <note>catalytic</note>
    </ligand>
</feature>
<dbReference type="AlphaFoldDB" id="A0A7J7J8D2"/>
<dbReference type="PANTHER" id="PTHR43028:SF5">
    <property type="entry name" value="3'(2'),5'-BISPHOSPHATE NUCLEOTIDASE 1"/>
    <property type="match status" value="1"/>
</dbReference>
<dbReference type="SUPFAM" id="SSF56655">
    <property type="entry name" value="Carbohydrate phosphatase"/>
    <property type="match status" value="1"/>
</dbReference>
<evidence type="ECO:0000256" key="6">
    <source>
        <dbReference type="ARBA" id="ARBA00022801"/>
    </source>
</evidence>
<dbReference type="FunFam" id="3.40.190.80:FF:000006">
    <property type="entry name" value="Bisphosphate nucleotidase 1"/>
    <property type="match status" value="1"/>
</dbReference>
<keyword evidence="4" id="KW-0452">Lithium</keyword>
<keyword evidence="5 18" id="KW-0479">Metal-binding</keyword>
<evidence type="ECO:0000313" key="19">
    <source>
        <dbReference type="EMBL" id="KAF6022217.1"/>
    </source>
</evidence>
<comment type="cofactor">
    <cofactor evidence="1 18">
        <name>Mg(2+)</name>
        <dbReference type="ChEBI" id="CHEBI:18420"/>
    </cofactor>
</comment>
<organism evidence="19 20">
    <name type="scientific">Bugula neritina</name>
    <name type="common">Brown bryozoan</name>
    <name type="synonym">Sertularia neritina</name>
    <dbReference type="NCBI Taxonomy" id="10212"/>
    <lineage>
        <taxon>Eukaryota</taxon>
        <taxon>Metazoa</taxon>
        <taxon>Spiralia</taxon>
        <taxon>Lophotrochozoa</taxon>
        <taxon>Bryozoa</taxon>
        <taxon>Gymnolaemata</taxon>
        <taxon>Cheilostomatida</taxon>
        <taxon>Flustrina</taxon>
        <taxon>Buguloidea</taxon>
        <taxon>Bugulidae</taxon>
        <taxon>Bugula</taxon>
    </lineage>
</organism>
<dbReference type="EMBL" id="VXIV02002880">
    <property type="protein sequence ID" value="KAF6022217.1"/>
    <property type="molecule type" value="Genomic_DNA"/>
</dbReference>
<evidence type="ECO:0000256" key="5">
    <source>
        <dbReference type="ARBA" id="ARBA00022723"/>
    </source>
</evidence>
<dbReference type="InterPro" id="IPR020583">
    <property type="entry name" value="Inositol_monoP_metal-BS"/>
</dbReference>
<evidence type="ECO:0000256" key="7">
    <source>
        <dbReference type="ARBA" id="ARBA00022842"/>
    </source>
</evidence>
<evidence type="ECO:0000256" key="15">
    <source>
        <dbReference type="ARBA" id="ARBA00044519"/>
    </source>
</evidence>
<keyword evidence="7 18" id="KW-0460">Magnesium</keyword>
<reference evidence="19" key="1">
    <citation type="submission" date="2020-06" db="EMBL/GenBank/DDBJ databases">
        <title>Draft genome of Bugula neritina, a colonial animal packing powerful symbionts and potential medicines.</title>
        <authorList>
            <person name="Rayko M."/>
        </authorList>
    </citation>
    <scope>NUCLEOTIDE SEQUENCE [LARGE SCALE GENOMIC DNA]</scope>
    <source>
        <strain evidence="19">Kwan_BN1</strain>
    </source>
</reference>
<comment type="similarity">
    <text evidence="2">Belongs to the inositol monophosphatase superfamily.</text>
</comment>
<evidence type="ECO:0000256" key="8">
    <source>
        <dbReference type="ARBA" id="ARBA00040342"/>
    </source>
</evidence>
<dbReference type="InterPro" id="IPR050725">
    <property type="entry name" value="CysQ/Inositol_MonoPase"/>
</dbReference>
<evidence type="ECO:0000256" key="10">
    <source>
        <dbReference type="ARBA" id="ARBA00044465"/>
    </source>
</evidence>
<evidence type="ECO:0000256" key="3">
    <source>
        <dbReference type="ARBA" id="ARBA00012633"/>
    </source>
</evidence>
<proteinExistence type="inferred from homology"/>
<comment type="catalytic activity">
    <reaction evidence="12">
        <text>1D-myo-inositol 1,4-bisphosphate + H2O = 1D-myo-inositol 4-phosphate + phosphate</text>
        <dbReference type="Rhea" id="RHEA:15553"/>
        <dbReference type="ChEBI" id="CHEBI:15377"/>
        <dbReference type="ChEBI" id="CHEBI:43474"/>
        <dbReference type="ChEBI" id="CHEBI:58282"/>
        <dbReference type="ChEBI" id="CHEBI:58469"/>
        <dbReference type="EC" id="3.1.3.57"/>
    </reaction>
    <physiologicalReaction direction="left-to-right" evidence="12">
        <dbReference type="Rhea" id="RHEA:15554"/>
    </physiologicalReaction>
</comment>
<comment type="catalytic activity">
    <reaction evidence="10">
        <text>1D-myo-inositol 1,3,4-trisphosphate + H2O = 1D-myo-inositol 3,4-bisphosphate + phosphate</text>
        <dbReference type="Rhea" id="RHEA:70319"/>
        <dbReference type="ChEBI" id="CHEBI:15377"/>
        <dbReference type="ChEBI" id="CHEBI:43474"/>
        <dbReference type="ChEBI" id="CHEBI:58414"/>
        <dbReference type="ChEBI" id="CHEBI:83241"/>
    </reaction>
    <physiologicalReaction direction="left-to-right" evidence="10">
        <dbReference type="Rhea" id="RHEA:70320"/>
    </physiologicalReaction>
</comment>
<dbReference type="Pfam" id="PF00459">
    <property type="entry name" value="Inositol_P"/>
    <property type="match status" value="1"/>
</dbReference>
<evidence type="ECO:0000313" key="20">
    <source>
        <dbReference type="Proteomes" id="UP000593567"/>
    </source>
</evidence>
<feature type="binding site" evidence="18">
    <location>
        <position position="119"/>
    </location>
    <ligand>
        <name>Mg(2+)</name>
        <dbReference type="ChEBI" id="CHEBI:18420"/>
        <label>1</label>
        <note>catalytic</note>
    </ligand>
</feature>
<sequence length="318" mass="34353">MASTSCTALKVLAASVAVANRSGTIIRKILSSGNLGIVEKENKNDLQTEADRAVQRCIVSSLTHQFPQLTIIGEEDNLNEMATADKEYLETSLAEEVLKESCPAEYTEAKESELVVWVDPLDGTAEFTQGLLDHVTVLIGLAWQGKAIAGVVYQPYFNYQTPGAELGRTLWGMIGLGTFGLGNTEPPTEGNIITTTRSHSNPTVVDSVKACEPTEVVRVGGAGHKVLLLLDGLVHAYVFGSPGCKKWDTCAPEVLLRAKGGRLTDMHGNDLKYHKDVQHKNTGGVLATLKADHDWYLARIPESVKQALPETQVKSATK</sequence>
<evidence type="ECO:0000256" key="9">
    <source>
        <dbReference type="ARBA" id="ARBA00041815"/>
    </source>
</evidence>
<dbReference type="PRINTS" id="PR00377">
    <property type="entry name" value="IMPHPHTASES"/>
</dbReference>
<comment type="catalytic activity">
    <reaction evidence="11">
        <text>adenosine 2',5'-bisphosphate + H2O = AMP + phosphate</text>
        <dbReference type="Rhea" id="RHEA:77643"/>
        <dbReference type="ChEBI" id="CHEBI:15377"/>
        <dbReference type="ChEBI" id="CHEBI:43474"/>
        <dbReference type="ChEBI" id="CHEBI:194156"/>
        <dbReference type="ChEBI" id="CHEBI:456215"/>
        <dbReference type="EC" id="3.1.3.7"/>
    </reaction>
    <physiologicalReaction direction="left-to-right" evidence="11">
        <dbReference type="Rhea" id="RHEA:77644"/>
    </physiologicalReaction>
</comment>
<evidence type="ECO:0000256" key="14">
    <source>
        <dbReference type="ARBA" id="ARBA00044484"/>
    </source>
</evidence>
<evidence type="ECO:0000256" key="1">
    <source>
        <dbReference type="ARBA" id="ARBA00001946"/>
    </source>
</evidence>
<dbReference type="PROSITE" id="PS00629">
    <property type="entry name" value="IMP_1"/>
    <property type="match status" value="1"/>
</dbReference>
<feature type="binding site" evidence="18">
    <location>
        <position position="122"/>
    </location>
    <ligand>
        <name>Mg(2+)</name>
        <dbReference type="ChEBI" id="CHEBI:18420"/>
        <label>1</label>
        <note>catalytic</note>
    </ligand>
</feature>
<comment type="catalytic activity">
    <reaction evidence="14">
        <text>3'-phosphoadenylyl sulfate + H2O = adenosine 5'-phosphosulfate + phosphate</text>
        <dbReference type="Rhea" id="RHEA:77639"/>
        <dbReference type="ChEBI" id="CHEBI:15377"/>
        <dbReference type="ChEBI" id="CHEBI:43474"/>
        <dbReference type="ChEBI" id="CHEBI:58243"/>
        <dbReference type="ChEBI" id="CHEBI:58339"/>
        <dbReference type="EC" id="3.1.3.7"/>
    </reaction>
    <physiologicalReaction direction="left-to-right" evidence="14">
        <dbReference type="Rhea" id="RHEA:77640"/>
    </physiologicalReaction>
</comment>
<evidence type="ECO:0000256" key="12">
    <source>
        <dbReference type="ARBA" id="ARBA00044478"/>
    </source>
</evidence>
<dbReference type="Gene3D" id="3.30.540.10">
    <property type="entry name" value="Fructose-1,6-Bisphosphatase, subunit A, domain 1"/>
    <property type="match status" value="1"/>
</dbReference>
<evidence type="ECO:0000256" key="13">
    <source>
        <dbReference type="ARBA" id="ARBA00044479"/>
    </source>
</evidence>
<evidence type="ECO:0000256" key="17">
    <source>
        <dbReference type="ARBA" id="ARBA00044554"/>
    </source>
</evidence>
<protein>
    <recommendedName>
        <fullName evidence="8">3'(2'),5'-bisphosphate nucleotidase 1</fullName>
        <ecNumber evidence="15">3.1.3.57</ecNumber>
        <ecNumber evidence="3">3.1.3.7</ecNumber>
    </recommendedName>
    <alternativeName>
        <fullName evidence="16">3'-phosphoadenosine 5'-phosphate phosphatase</fullName>
    </alternativeName>
    <alternativeName>
        <fullName evidence="9">Bisphosphate 3'-nucleotidase 1</fullName>
    </alternativeName>
    <alternativeName>
        <fullName evidence="17">Inositol-polyphosphate 1-phosphatase</fullName>
    </alternativeName>
</protein>
<accession>A0A7J7J8D2</accession>
<gene>
    <name evidence="19" type="ORF">EB796_019479</name>
</gene>
<dbReference type="InterPro" id="IPR000760">
    <property type="entry name" value="Inositol_monophosphatase-like"/>
</dbReference>
<feature type="binding site" evidence="18">
    <location>
        <position position="121"/>
    </location>
    <ligand>
        <name>Mg(2+)</name>
        <dbReference type="ChEBI" id="CHEBI:18420"/>
        <label>1</label>
        <note>catalytic</note>
    </ligand>
</feature>
<dbReference type="GO" id="GO:0004441">
    <property type="term" value="F:inositol-1,4-bisphosphate 1-phosphatase activity"/>
    <property type="evidence" value="ECO:0007669"/>
    <property type="project" value="UniProtKB-EC"/>
</dbReference>
<comment type="catalytic activity">
    <reaction evidence="13">
        <text>adenosine 3',5'-bisphosphate + H2O = AMP + phosphate</text>
        <dbReference type="Rhea" id="RHEA:10040"/>
        <dbReference type="ChEBI" id="CHEBI:15377"/>
        <dbReference type="ChEBI" id="CHEBI:43474"/>
        <dbReference type="ChEBI" id="CHEBI:58343"/>
        <dbReference type="ChEBI" id="CHEBI:456215"/>
        <dbReference type="EC" id="3.1.3.7"/>
    </reaction>
    <physiologicalReaction direction="left-to-right" evidence="13">
        <dbReference type="Rhea" id="RHEA:10041"/>
    </physiologicalReaction>
</comment>
<keyword evidence="6" id="KW-0378">Hydrolase</keyword>
<comment type="caution">
    <text evidence="19">The sequence shown here is derived from an EMBL/GenBank/DDBJ whole genome shotgun (WGS) entry which is preliminary data.</text>
</comment>
<dbReference type="InterPro" id="IPR020550">
    <property type="entry name" value="Inositol_monophosphatase_CS"/>
</dbReference>
<name>A0A7J7J8D2_BUGNE</name>
<dbReference type="PROSITE" id="PS00630">
    <property type="entry name" value="IMP_2"/>
    <property type="match status" value="1"/>
</dbReference>
<evidence type="ECO:0000256" key="16">
    <source>
        <dbReference type="ARBA" id="ARBA00044544"/>
    </source>
</evidence>
<dbReference type="Gene3D" id="3.40.190.80">
    <property type="match status" value="1"/>
</dbReference>
<evidence type="ECO:0000256" key="2">
    <source>
        <dbReference type="ARBA" id="ARBA00009759"/>
    </source>
</evidence>
<dbReference type="GO" id="GO:0008441">
    <property type="term" value="F:3'(2'),5'-bisphosphate nucleotidase activity"/>
    <property type="evidence" value="ECO:0007669"/>
    <property type="project" value="UniProtKB-EC"/>
</dbReference>
<feature type="binding site" evidence="18">
    <location>
        <position position="248"/>
    </location>
    <ligand>
        <name>Mg(2+)</name>
        <dbReference type="ChEBI" id="CHEBI:18420"/>
        <label>1</label>
        <note>catalytic</note>
    </ligand>
</feature>
<keyword evidence="20" id="KW-1185">Reference proteome</keyword>
<evidence type="ECO:0000256" key="11">
    <source>
        <dbReference type="ARBA" id="ARBA00044466"/>
    </source>
</evidence>
<dbReference type="PANTHER" id="PTHR43028">
    <property type="entry name" value="3'(2'),5'-BISPHOSPHATE NUCLEOTIDASE 1"/>
    <property type="match status" value="1"/>
</dbReference>
<dbReference type="CDD" id="cd01640">
    <property type="entry name" value="IPPase"/>
    <property type="match status" value="1"/>
</dbReference>
<evidence type="ECO:0000256" key="18">
    <source>
        <dbReference type="PIRSR" id="PIRSR600760-2"/>
    </source>
</evidence>
<dbReference type="GO" id="GO:0046872">
    <property type="term" value="F:metal ion binding"/>
    <property type="evidence" value="ECO:0007669"/>
    <property type="project" value="UniProtKB-KW"/>
</dbReference>
<dbReference type="OrthoDB" id="411145at2759"/>
<evidence type="ECO:0000256" key="4">
    <source>
        <dbReference type="ARBA" id="ARBA00022671"/>
    </source>
</evidence>
<dbReference type="EC" id="3.1.3.7" evidence="3"/>
<dbReference type="Proteomes" id="UP000593567">
    <property type="component" value="Unassembled WGS sequence"/>
</dbReference>
<dbReference type="GO" id="GO:0046854">
    <property type="term" value="P:phosphatidylinositol phosphate biosynthetic process"/>
    <property type="evidence" value="ECO:0007669"/>
    <property type="project" value="InterPro"/>
</dbReference>